<gene>
    <name evidence="2" type="ORF">AXI58_00280</name>
</gene>
<evidence type="ECO:0000259" key="1">
    <source>
        <dbReference type="Pfam" id="PF16244"/>
    </source>
</evidence>
<dbReference type="Pfam" id="PF16244">
    <property type="entry name" value="DUF4901"/>
    <property type="match status" value="2"/>
</dbReference>
<dbReference type="EMBL" id="LSBA01000001">
    <property type="protein sequence ID" value="KXZ23391.1"/>
    <property type="molecule type" value="Genomic_DNA"/>
</dbReference>
<accession>A0A150FCR6</accession>
<protein>
    <submittedName>
        <fullName evidence="2">Hydrolase</fullName>
    </submittedName>
</protein>
<feature type="domain" description="YcdB/YcdC repeated" evidence="1">
    <location>
        <begin position="238"/>
        <end position="388"/>
    </location>
</feature>
<organism evidence="2 3">
    <name type="scientific">Bacillus nakamurai</name>
    <dbReference type="NCBI Taxonomy" id="1793963"/>
    <lineage>
        <taxon>Bacteria</taxon>
        <taxon>Bacillati</taxon>
        <taxon>Bacillota</taxon>
        <taxon>Bacilli</taxon>
        <taxon>Bacillales</taxon>
        <taxon>Bacillaceae</taxon>
        <taxon>Bacillus</taxon>
    </lineage>
</organism>
<keyword evidence="2" id="KW-0378">Hydrolase</keyword>
<dbReference type="InterPro" id="IPR032599">
    <property type="entry name" value="YcdB/YcdC_rep_domain"/>
</dbReference>
<dbReference type="AlphaFoldDB" id="A0A150FCR6"/>
<dbReference type="STRING" id="1793963.AXI58_00280"/>
<sequence>MKREKLKQAAARIGNVPAHYQMDAEDYEDERALFWWSDKGNEDSSIMVELELNGQLKSLSRPAPQTDQASLPSEEIEKRMLSFTDTHYPGAAAEFVREENRAVCEDKVRYSYVQMADGLPLPFTGFYIHLSLTGEVIEFCYQGKADGLMRPGQIADKQEAMAHFVKDIDVELFFSVLHRSVYEQGDDKPHLIYETVLPSLPISADLKEEKKEYDDIEDDTPQRFPLSPLEDITDHIDVNHMIGLHAGFHKVRESDLGDGRIGMAWRHEETEPARADKSLMSLFEQRTNQVLKTIHHKKSGKLAGVMSFMREEGAPVLSEAECENIALRFLFAMFPEADEFFQIQYDEPDDEQENAGFTFKAEAGGVPIRFGESRICVSKKTGRISFYMPPEIDPAELRHIDPVPSLTKEEAKAAILEAIRVELAWDRHDDGSGQNTYRLVYKPIYPHIIEAHTGRAIMSSIG</sequence>
<dbReference type="OrthoDB" id="2821454at2"/>
<feature type="domain" description="YcdB/YcdC repeated" evidence="1">
    <location>
        <begin position="4"/>
        <end position="143"/>
    </location>
</feature>
<reference evidence="3" key="1">
    <citation type="submission" date="2016-02" db="EMBL/GenBank/DDBJ databases">
        <authorList>
            <person name="Dunlap C."/>
        </authorList>
    </citation>
    <scope>NUCLEOTIDE SEQUENCE [LARGE SCALE GENOMIC DNA]</scope>
    <source>
        <strain evidence="3">NRRL B-41092</strain>
    </source>
</reference>
<evidence type="ECO:0000313" key="3">
    <source>
        <dbReference type="Proteomes" id="UP000075430"/>
    </source>
</evidence>
<dbReference type="RefSeq" id="WP_061520001.1">
    <property type="nucleotide sequence ID" value="NZ_JARLZY010000003.1"/>
</dbReference>
<comment type="caution">
    <text evidence="2">The sequence shown here is derived from an EMBL/GenBank/DDBJ whole genome shotgun (WGS) entry which is preliminary data.</text>
</comment>
<evidence type="ECO:0000313" key="2">
    <source>
        <dbReference type="EMBL" id="KXZ23391.1"/>
    </source>
</evidence>
<dbReference type="Proteomes" id="UP000075430">
    <property type="component" value="Unassembled WGS sequence"/>
</dbReference>
<proteinExistence type="predicted"/>
<dbReference type="GO" id="GO:0016787">
    <property type="term" value="F:hydrolase activity"/>
    <property type="evidence" value="ECO:0007669"/>
    <property type="project" value="UniProtKB-KW"/>
</dbReference>
<keyword evidence="3" id="KW-1185">Reference proteome</keyword>
<name>A0A150FCR6_9BACI</name>